<dbReference type="EMBL" id="DF237188">
    <property type="protein sequence ID" value="GAQ85512.1"/>
    <property type="molecule type" value="Genomic_DNA"/>
</dbReference>
<organism evidence="2 3">
    <name type="scientific">Klebsormidium nitens</name>
    <name type="common">Green alga</name>
    <name type="synonym">Ulothrix nitens</name>
    <dbReference type="NCBI Taxonomy" id="105231"/>
    <lineage>
        <taxon>Eukaryota</taxon>
        <taxon>Viridiplantae</taxon>
        <taxon>Streptophyta</taxon>
        <taxon>Klebsormidiophyceae</taxon>
        <taxon>Klebsormidiales</taxon>
        <taxon>Klebsormidiaceae</taxon>
        <taxon>Klebsormidium</taxon>
    </lineage>
</organism>
<feature type="compositionally biased region" description="Low complexity" evidence="1">
    <location>
        <begin position="246"/>
        <end position="255"/>
    </location>
</feature>
<accession>A0A1Y1I6D4</accession>
<feature type="region of interest" description="Disordered" evidence="1">
    <location>
        <begin position="235"/>
        <end position="283"/>
    </location>
</feature>
<name>A0A1Y1I6D4_KLENI</name>
<feature type="region of interest" description="Disordered" evidence="1">
    <location>
        <begin position="396"/>
        <end position="455"/>
    </location>
</feature>
<feature type="region of interest" description="Disordered" evidence="1">
    <location>
        <begin position="296"/>
        <end position="357"/>
    </location>
</feature>
<dbReference type="Proteomes" id="UP000054558">
    <property type="component" value="Unassembled WGS sequence"/>
</dbReference>
<protein>
    <submittedName>
        <fullName evidence="2">Uncharacterized protein</fullName>
    </submittedName>
</protein>
<evidence type="ECO:0000256" key="1">
    <source>
        <dbReference type="SAM" id="MobiDB-lite"/>
    </source>
</evidence>
<feature type="compositionally biased region" description="Basic residues" evidence="1">
    <location>
        <begin position="236"/>
        <end position="245"/>
    </location>
</feature>
<evidence type="ECO:0000313" key="3">
    <source>
        <dbReference type="Proteomes" id="UP000054558"/>
    </source>
</evidence>
<sequence>MSLQREEQEHTSCGRRLRRIPLRQQSLGTGDTSELRVPAGDATRATSHQMSREGAVLRLPQISIPGALGGSRMLNLRDEDIKLREMTCRGTSPQSLTDVTWDSFVAHGSRFAFLLEGTSAVMPSCFLSVELLLRKLSLMLPDFLGKNSTQFAMKYNVLQGNAFCLTFLQYRNPLQIGVSSHNMMVLCDLVGFGRPKKMPLNAISSSIFSQSLLNTKMVLRPSDVKALALQVAPGKYRQRRVRPTTRARPPARTPQYQLPPAHLQRPPPGAAPRSSAASLQREALGEVSVNTQQPLLSAAQQPTAVKAAGDARKEQPTGDPADGSARKAEGIARGLEASDSEADNQSGTNAGKGGHGEAVVTADVSNPQLLQTDIASPPDHPDPEIEGSTFQIESHLQNEAPPGGEGGFHDGRSGERRVSSSAASKRGRDWAGSITGSGAKKRSMGGGRWSTAEEQAGERILHNVRIL</sequence>
<gene>
    <name evidence="2" type="ORF">KFL_002390050</name>
</gene>
<reference evidence="2 3" key="1">
    <citation type="journal article" date="2014" name="Nat. Commun.">
        <title>Klebsormidium flaccidum genome reveals primary factors for plant terrestrial adaptation.</title>
        <authorList>
            <person name="Hori K."/>
            <person name="Maruyama F."/>
            <person name="Fujisawa T."/>
            <person name="Togashi T."/>
            <person name="Yamamoto N."/>
            <person name="Seo M."/>
            <person name="Sato S."/>
            <person name="Yamada T."/>
            <person name="Mori H."/>
            <person name="Tajima N."/>
            <person name="Moriyama T."/>
            <person name="Ikeuchi M."/>
            <person name="Watanabe M."/>
            <person name="Wada H."/>
            <person name="Kobayashi K."/>
            <person name="Saito M."/>
            <person name="Masuda T."/>
            <person name="Sasaki-Sekimoto Y."/>
            <person name="Mashiguchi K."/>
            <person name="Awai K."/>
            <person name="Shimojima M."/>
            <person name="Masuda S."/>
            <person name="Iwai M."/>
            <person name="Nobusawa T."/>
            <person name="Narise T."/>
            <person name="Kondo S."/>
            <person name="Saito H."/>
            <person name="Sato R."/>
            <person name="Murakawa M."/>
            <person name="Ihara Y."/>
            <person name="Oshima-Yamada Y."/>
            <person name="Ohtaka K."/>
            <person name="Satoh M."/>
            <person name="Sonobe K."/>
            <person name="Ishii M."/>
            <person name="Ohtani R."/>
            <person name="Kanamori-Sato M."/>
            <person name="Honoki R."/>
            <person name="Miyazaki D."/>
            <person name="Mochizuki H."/>
            <person name="Umetsu J."/>
            <person name="Higashi K."/>
            <person name="Shibata D."/>
            <person name="Kamiya Y."/>
            <person name="Sato N."/>
            <person name="Nakamura Y."/>
            <person name="Tabata S."/>
            <person name="Ida S."/>
            <person name="Kurokawa K."/>
            <person name="Ohta H."/>
        </authorList>
    </citation>
    <scope>NUCLEOTIDE SEQUENCE [LARGE SCALE GENOMIC DNA]</scope>
    <source>
        <strain evidence="2 3">NIES-2285</strain>
    </source>
</reference>
<feature type="compositionally biased region" description="Basic and acidic residues" evidence="1">
    <location>
        <begin position="407"/>
        <end position="418"/>
    </location>
</feature>
<evidence type="ECO:0000313" key="2">
    <source>
        <dbReference type="EMBL" id="GAQ85512.1"/>
    </source>
</evidence>
<keyword evidence="3" id="KW-1185">Reference proteome</keyword>
<dbReference type="AlphaFoldDB" id="A0A1Y1I6D4"/>
<proteinExistence type="predicted"/>